<dbReference type="Pfam" id="PF25758">
    <property type="entry name" value="TPR_IPO11"/>
    <property type="match status" value="1"/>
</dbReference>
<evidence type="ECO:0000313" key="3">
    <source>
        <dbReference type="Proteomes" id="UP001157006"/>
    </source>
</evidence>
<dbReference type="AlphaFoldDB" id="A0AAV0YI40"/>
<feature type="domain" description="Importin-7/11-like TPR repeats" evidence="1">
    <location>
        <begin position="58"/>
        <end position="154"/>
    </location>
</feature>
<dbReference type="Proteomes" id="UP001157006">
    <property type="component" value="Unassembled WGS sequence"/>
</dbReference>
<comment type="caution">
    <text evidence="2">The sequence shown here is derived from an EMBL/GenBank/DDBJ whole genome shotgun (WGS) entry which is preliminary data.</text>
</comment>
<accession>A0AAV0YI40</accession>
<evidence type="ECO:0000259" key="1">
    <source>
        <dbReference type="Pfam" id="PF25758"/>
    </source>
</evidence>
<proteinExistence type="predicted"/>
<gene>
    <name evidence="2" type="ORF">VFH_U065600</name>
</gene>
<sequence length="155" mass="17730">MWPLLSGGKPVMVVVHDAPIKELTQRTAFICTSHRTLRLKVIHELNQLVEGESLLQIQLLVSLRNIVIALGYQSPIFHNITLPLLENEIDINSPNELSLLEDNMLFWEATLSQAPPMLLWFIILFTPCVVERNFDHLQVVVNIIEYYIILGGNDF</sequence>
<organism evidence="2 3">
    <name type="scientific">Vicia faba</name>
    <name type="common">Broad bean</name>
    <name type="synonym">Faba vulgaris</name>
    <dbReference type="NCBI Taxonomy" id="3906"/>
    <lineage>
        <taxon>Eukaryota</taxon>
        <taxon>Viridiplantae</taxon>
        <taxon>Streptophyta</taxon>
        <taxon>Embryophyta</taxon>
        <taxon>Tracheophyta</taxon>
        <taxon>Spermatophyta</taxon>
        <taxon>Magnoliopsida</taxon>
        <taxon>eudicotyledons</taxon>
        <taxon>Gunneridae</taxon>
        <taxon>Pentapetalae</taxon>
        <taxon>rosids</taxon>
        <taxon>fabids</taxon>
        <taxon>Fabales</taxon>
        <taxon>Fabaceae</taxon>
        <taxon>Papilionoideae</taxon>
        <taxon>50 kb inversion clade</taxon>
        <taxon>NPAAA clade</taxon>
        <taxon>Hologalegina</taxon>
        <taxon>IRL clade</taxon>
        <taxon>Fabeae</taxon>
        <taxon>Vicia</taxon>
    </lineage>
</organism>
<dbReference type="InterPro" id="IPR058669">
    <property type="entry name" value="TPR_IPO7/11-like"/>
</dbReference>
<keyword evidence="3" id="KW-1185">Reference proteome</keyword>
<protein>
    <recommendedName>
        <fullName evidence="1">Importin-7/11-like TPR repeats domain-containing protein</fullName>
    </recommendedName>
</protein>
<evidence type="ECO:0000313" key="2">
    <source>
        <dbReference type="EMBL" id="CAI8584235.1"/>
    </source>
</evidence>
<dbReference type="EMBL" id="CATIWC010001552">
    <property type="protein sequence ID" value="CAI8584235.1"/>
    <property type="molecule type" value="Genomic_DNA"/>
</dbReference>
<name>A0AAV0YI40_VICFA</name>
<reference evidence="2 3" key="1">
    <citation type="submission" date="2023-01" db="EMBL/GenBank/DDBJ databases">
        <authorList>
            <person name="Kreplak J."/>
        </authorList>
    </citation>
    <scope>NUCLEOTIDE SEQUENCE [LARGE SCALE GENOMIC DNA]</scope>
</reference>